<evidence type="ECO:0000256" key="1">
    <source>
        <dbReference type="SAM" id="Coils"/>
    </source>
</evidence>
<evidence type="ECO:0000313" key="5">
    <source>
        <dbReference type="Proteomes" id="UP001521074"/>
    </source>
</evidence>
<feature type="domain" description="KAP NTPase" evidence="3">
    <location>
        <begin position="289"/>
        <end position="449"/>
    </location>
</feature>
<dbReference type="Gene3D" id="3.40.220.10">
    <property type="entry name" value="Leucine Aminopeptidase, subunit E, domain 1"/>
    <property type="match status" value="1"/>
</dbReference>
<sequence>MEKSFNNETTTLANSASETRVTNHAKTNPQLPLEMDPSQSIRKSRPIARIGNIELLAIPDGKLTGLSRFDSIIVPTDGYGEPGLFLEGLQEKNPDLGQQIYKALAIRQNLRRTLPLAENLKINNGPLVIAVVGNVDRSKDDGKSALCEATRGALRICRSHKCKSLLFPLLSVGSGGGDTNSASWAFVQGVLKSIQEFPVRQRELEVHICTRNLQAMQILTEMIREEAHNSTPEAPTRNEAVSKRSSAAIFQATDRAIPGYLTDSLAEEPSDFVGVGAEILAFARLAASREIEPPLAIGVFGDWGAGKSFFMNSVRRKIEELGKAEELLIAKSQSDERSELSGIHTNVVQIEFNAWHYIETNLWASLVEYIFSRLEEWLRAHNEGNANNGSALFESLATSRQLKLDTARSVMSANAELNAARKATVQAELDRAEKLKSKKAALNAFFCVTIEEVSKSEDFAKIRNQLAILGLAKVNANNEELQKAIAELRQTGSRSKLFWEAVRAQTASPYAWLGVLSLLVVPVVISSTTNWMLGYLGAQTKLTELLTGTSAVLMTAAGLVKALIGKVKPALDQAERFAMTIQERMASFEAESTRQEQTALAKAQEAADEAEKQLAAAQERLRLAAIQAADAQNRYIAESARGRLNRFIRERLADGTYGRHLGLIATIRKDFEQLTALVSPLPGNLDEQVRYHEEEKAYRLRVKVLIEEATTESGEDLLGEEARKMLTDTIESHKPPQVFERIVLYIDDLDRCPPERVVEVLQAVHMLLSFRLFVVFVAVDARWVTCALRQVYDRQLSVGNGSRSSEILSGVVQSAVADMATAEDYMEKIFQIPYWVRPMEENSAGEFMRKLVQSFGVATASPDRGKHEPNIMIDGLNSSQDSGPEVLYGDTRHIHELRNTEVEDDKIDITAEEAGKVVEFARAAKLELLPEDFSALKTLAPVVGGSPRRIKRFLNTYLLIQSIVSVAVNGDSADIDAETSQKIRQMLENCSYAQQSLVLATSLALTMQEEHVEWLNATTLADISEEGLAQQSSKGNKLPAATNKVLTAYITARKYDKAYSDGYRVAFSLFLPIAHRYGFHERKYSAN</sequence>
<dbReference type="PANTHER" id="PTHR22674:SF6">
    <property type="entry name" value="NTPASE KAP FAMILY P-LOOP DOMAIN-CONTAINING PROTEIN 1"/>
    <property type="match status" value="1"/>
</dbReference>
<protein>
    <recommendedName>
        <fullName evidence="3">KAP NTPase domain-containing protein</fullName>
    </recommendedName>
</protein>
<dbReference type="EMBL" id="JAJSOJ010000027">
    <property type="protein sequence ID" value="MCE0744080.1"/>
    <property type="molecule type" value="Genomic_DNA"/>
</dbReference>
<feature type="domain" description="KAP NTPase" evidence="3">
    <location>
        <begin position="720"/>
        <end position="962"/>
    </location>
</feature>
<evidence type="ECO:0000259" key="3">
    <source>
        <dbReference type="Pfam" id="PF07693"/>
    </source>
</evidence>
<keyword evidence="1" id="KW-0175">Coiled coil</keyword>
<gene>
    <name evidence="4" type="ORF">LWC05_09325</name>
</gene>
<comment type="caution">
    <text evidence="4">The sequence shown here is derived from an EMBL/GenBank/DDBJ whole genome shotgun (WGS) entry which is preliminary data.</text>
</comment>
<name>A0ABS8VY88_9PROT</name>
<dbReference type="RefSeq" id="WP_232877743.1">
    <property type="nucleotide sequence ID" value="NZ_JAJSOJ010000027.1"/>
</dbReference>
<dbReference type="Pfam" id="PF07693">
    <property type="entry name" value="KAP_NTPase"/>
    <property type="match status" value="2"/>
</dbReference>
<dbReference type="InterPro" id="IPR011646">
    <property type="entry name" value="KAP_P-loop"/>
</dbReference>
<dbReference type="InterPro" id="IPR052754">
    <property type="entry name" value="NTPase_KAP_P-loop"/>
</dbReference>
<feature type="region of interest" description="Disordered" evidence="2">
    <location>
        <begin position="1"/>
        <end position="40"/>
    </location>
</feature>
<accession>A0ABS8VY88</accession>
<dbReference type="PANTHER" id="PTHR22674">
    <property type="entry name" value="NTPASE, KAP FAMILY P-LOOP DOMAIN-CONTAINING 1"/>
    <property type="match status" value="1"/>
</dbReference>
<dbReference type="Proteomes" id="UP001521074">
    <property type="component" value="Unassembled WGS sequence"/>
</dbReference>
<reference evidence="4 5" key="1">
    <citation type="submission" date="2021-12" db="EMBL/GenBank/DDBJ databases">
        <title>Genome sequence of Acetobacter sicerae DmPark20a_162.</title>
        <authorList>
            <person name="Chaston J.M."/>
        </authorList>
    </citation>
    <scope>NUCLEOTIDE SEQUENCE [LARGE SCALE GENOMIC DNA]</scope>
    <source>
        <strain evidence="4 5">DmPark20a_162</strain>
    </source>
</reference>
<evidence type="ECO:0000256" key="2">
    <source>
        <dbReference type="SAM" id="MobiDB-lite"/>
    </source>
</evidence>
<proteinExistence type="predicted"/>
<organism evidence="4 5">
    <name type="scientific">Acetobacter sicerae</name>
    <dbReference type="NCBI Taxonomy" id="85325"/>
    <lineage>
        <taxon>Bacteria</taxon>
        <taxon>Pseudomonadati</taxon>
        <taxon>Pseudomonadota</taxon>
        <taxon>Alphaproteobacteria</taxon>
        <taxon>Acetobacterales</taxon>
        <taxon>Acetobacteraceae</taxon>
        <taxon>Acetobacter</taxon>
    </lineage>
</organism>
<dbReference type="InterPro" id="IPR043472">
    <property type="entry name" value="Macro_dom-like"/>
</dbReference>
<keyword evidence="5" id="KW-1185">Reference proteome</keyword>
<feature type="compositionally biased region" description="Polar residues" evidence="2">
    <location>
        <begin position="1"/>
        <end position="30"/>
    </location>
</feature>
<dbReference type="SUPFAM" id="SSF52949">
    <property type="entry name" value="Macro domain-like"/>
    <property type="match status" value="1"/>
</dbReference>
<feature type="coiled-coil region" evidence="1">
    <location>
        <begin position="571"/>
        <end position="634"/>
    </location>
</feature>
<evidence type="ECO:0000313" key="4">
    <source>
        <dbReference type="EMBL" id="MCE0744080.1"/>
    </source>
</evidence>